<feature type="compositionally biased region" description="Basic and acidic residues" evidence="1">
    <location>
        <begin position="79"/>
        <end position="90"/>
    </location>
</feature>
<keyword evidence="3" id="KW-1185">Reference proteome</keyword>
<sequence length="110" mass="12058">MDSLSIRPSPPEKPDTQAKLWTQRWLYGLSRDHARGGETGKENISIEGAALVTSLIPKWRSNYVLASYGSDKSVNSSSEMRDSDGKENKSIIKSGEATRGGFSRGSPQRT</sequence>
<dbReference type="Proteomes" id="UP001163046">
    <property type="component" value="Unassembled WGS sequence"/>
</dbReference>
<evidence type="ECO:0000256" key="1">
    <source>
        <dbReference type="SAM" id="MobiDB-lite"/>
    </source>
</evidence>
<gene>
    <name evidence="2" type="ORF">OS493_036774</name>
</gene>
<proteinExistence type="predicted"/>
<protein>
    <submittedName>
        <fullName evidence="2">Uncharacterized protein</fullName>
    </submittedName>
</protein>
<evidence type="ECO:0000313" key="3">
    <source>
        <dbReference type="Proteomes" id="UP001163046"/>
    </source>
</evidence>
<evidence type="ECO:0000313" key="2">
    <source>
        <dbReference type="EMBL" id="KAJ7351086.1"/>
    </source>
</evidence>
<comment type="caution">
    <text evidence="2">The sequence shown here is derived from an EMBL/GenBank/DDBJ whole genome shotgun (WGS) entry which is preliminary data.</text>
</comment>
<dbReference type="AlphaFoldDB" id="A0A9W9YI52"/>
<dbReference type="EMBL" id="MU827365">
    <property type="protein sequence ID" value="KAJ7351086.1"/>
    <property type="molecule type" value="Genomic_DNA"/>
</dbReference>
<name>A0A9W9YI52_9CNID</name>
<organism evidence="2 3">
    <name type="scientific">Desmophyllum pertusum</name>
    <dbReference type="NCBI Taxonomy" id="174260"/>
    <lineage>
        <taxon>Eukaryota</taxon>
        <taxon>Metazoa</taxon>
        <taxon>Cnidaria</taxon>
        <taxon>Anthozoa</taxon>
        <taxon>Hexacorallia</taxon>
        <taxon>Scleractinia</taxon>
        <taxon>Caryophylliina</taxon>
        <taxon>Caryophylliidae</taxon>
        <taxon>Desmophyllum</taxon>
    </lineage>
</organism>
<reference evidence="2" key="1">
    <citation type="submission" date="2023-01" db="EMBL/GenBank/DDBJ databases">
        <title>Genome assembly of the deep-sea coral Lophelia pertusa.</title>
        <authorList>
            <person name="Herrera S."/>
            <person name="Cordes E."/>
        </authorList>
    </citation>
    <scope>NUCLEOTIDE SEQUENCE</scope>
    <source>
        <strain evidence="2">USNM1676648</strain>
        <tissue evidence="2">Polyp</tissue>
    </source>
</reference>
<feature type="region of interest" description="Disordered" evidence="1">
    <location>
        <begin position="70"/>
        <end position="110"/>
    </location>
</feature>
<accession>A0A9W9YI52</accession>